<dbReference type="STRING" id="200991.AUC31_12210"/>
<gene>
    <name evidence="2" type="ORF">AUC31_12210</name>
</gene>
<dbReference type="PANTHER" id="PTHR42760">
    <property type="entry name" value="SHORT-CHAIN DEHYDROGENASES/REDUCTASES FAMILY MEMBER"/>
    <property type="match status" value="1"/>
</dbReference>
<reference evidence="2" key="1">
    <citation type="submission" date="2016-01" db="EMBL/GenBank/DDBJ databases">
        <title>Complete genome of Planococcus rifietoensis type strain M8.</title>
        <authorList>
            <person name="See-Too W.S."/>
        </authorList>
    </citation>
    <scope>NUCLEOTIDE SEQUENCE [LARGE SCALE GENOMIC DNA]</scope>
    <source>
        <strain evidence="2">M8</strain>
    </source>
</reference>
<protein>
    <recommendedName>
        <fullName evidence="4">Ketoreductase (KR) domain-containing protein</fullName>
    </recommendedName>
</protein>
<dbReference type="OrthoDB" id="9803333at2"/>
<dbReference type="Pfam" id="PF00106">
    <property type="entry name" value="adh_short"/>
    <property type="match status" value="1"/>
</dbReference>
<dbReference type="Proteomes" id="UP000067683">
    <property type="component" value="Chromosome"/>
</dbReference>
<dbReference type="SUPFAM" id="SSF51735">
    <property type="entry name" value="NAD(P)-binding Rossmann-fold domains"/>
    <property type="match status" value="1"/>
</dbReference>
<comment type="similarity">
    <text evidence="1">Belongs to the short-chain dehydrogenases/reductases (SDR) family.</text>
</comment>
<dbReference type="Gene3D" id="3.40.50.720">
    <property type="entry name" value="NAD(P)-binding Rossmann-like Domain"/>
    <property type="match status" value="1"/>
</dbReference>
<dbReference type="InterPro" id="IPR036291">
    <property type="entry name" value="NAD(P)-bd_dom_sf"/>
</dbReference>
<proteinExistence type="inferred from homology"/>
<dbReference type="EMBL" id="CP013659">
    <property type="protein sequence ID" value="ALS75911.1"/>
    <property type="molecule type" value="Genomic_DNA"/>
</dbReference>
<dbReference type="RefSeq" id="WP_058382614.1">
    <property type="nucleotide sequence ID" value="NZ_CP013659.2"/>
</dbReference>
<accession>A0A0U2PCK1</accession>
<evidence type="ECO:0008006" key="4">
    <source>
        <dbReference type="Google" id="ProtNLM"/>
    </source>
</evidence>
<dbReference type="PRINTS" id="PR00081">
    <property type="entry name" value="GDHRDH"/>
</dbReference>
<organism evidence="2 3">
    <name type="scientific">Planococcus rifietoensis</name>
    <dbReference type="NCBI Taxonomy" id="200991"/>
    <lineage>
        <taxon>Bacteria</taxon>
        <taxon>Bacillati</taxon>
        <taxon>Bacillota</taxon>
        <taxon>Bacilli</taxon>
        <taxon>Bacillales</taxon>
        <taxon>Caryophanaceae</taxon>
        <taxon>Planococcus</taxon>
    </lineage>
</organism>
<dbReference type="AlphaFoldDB" id="A0A0U2PCK1"/>
<sequence>MTKDVYVITGGSEDLAIALAQHIGQKGTLLLVDSCEKCLELVKQQLFQQGITDVHCETSDLTSKRAVGTLAEKASELGSLRGLVHAAGLSNASDSKRKMADNVIGMSHVLEAFLPLANETTSAVMVSSMTAYMVPQNGQYMDALKQQLSANLVETLDQFTQGDAGAANSMSKLAVQLIVEDQAWVWGEKGARLNSVSPGMMNVPDAYEDIQAMLDHTPLRRTAEPGEIASAIEFLLSDSASYITGIDLRIDGGTVANYPRMKTAMSQEKMKRF</sequence>
<dbReference type="KEGG" id="prt:AUC31_12210"/>
<evidence type="ECO:0000313" key="3">
    <source>
        <dbReference type="Proteomes" id="UP000067683"/>
    </source>
</evidence>
<dbReference type="GO" id="GO:0016616">
    <property type="term" value="F:oxidoreductase activity, acting on the CH-OH group of donors, NAD or NADP as acceptor"/>
    <property type="evidence" value="ECO:0007669"/>
    <property type="project" value="TreeGrafter"/>
</dbReference>
<keyword evidence="3" id="KW-1185">Reference proteome</keyword>
<evidence type="ECO:0000313" key="2">
    <source>
        <dbReference type="EMBL" id="ALS75911.1"/>
    </source>
</evidence>
<name>A0A0U2PCK1_9BACL</name>
<evidence type="ECO:0000256" key="1">
    <source>
        <dbReference type="ARBA" id="ARBA00006484"/>
    </source>
</evidence>
<dbReference type="Pfam" id="PF13561">
    <property type="entry name" value="adh_short_C2"/>
    <property type="match status" value="1"/>
</dbReference>
<dbReference type="InterPro" id="IPR002347">
    <property type="entry name" value="SDR_fam"/>
</dbReference>